<comment type="caution">
    <text evidence="14">The sequence shown here is derived from an EMBL/GenBank/DDBJ whole genome shotgun (WGS) entry which is preliminary data.</text>
</comment>
<evidence type="ECO:0000256" key="10">
    <source>
        <dbReference type="ARBA" id="ARBA00038489"/>
    </source>
</evidence>
<sequence length="152" mass="17334">MALKSQTKAPNFSLSSTSEKTFTLSEDFKGKSCLIFFYPKDQTSGCTKEVCSFRDNFQLFKSLDIPIVGISRDSIESHETFKKMHQLPFELLSDTDGKVCKAYDALMPIIKMPKRITYLLDKEHRIVAFHEGLLDGPAHVKAMMEEVKDFAR</sequence>
<dbReference type="PIRSF" id="PIRSF000239">
    <property type="entry name" value="AHPC"/>
    <property type="match status" value="1"/>
</dbReference>
<organism evidence="14 15">
    <name type="scientific">Echinicola arenosa</name>
    <dbReference type="NCBI Taxonomy" id="2774144"/>
    <lineage>
        <taxon>Bacteria</taxon>
        <taxon>Pseudomonadati</taxon>
        <taxon>Bacteroidota</taxon>
        <taxon>Cytophagia</taxon>
        <taxon>Cytophagales</taxon>
        <taxon>Cyclobacteriaceae</taxon>
        <taxon>Echinicola</taxon>
    </lineage>
</organism>
<keyword evidence="4" id="KW-0575">Peroxidase</keyword>
<keyword evidence="6" id="KW-0560">Oxidoreductase</keyword>
<dbReference type="EC" id="1.11.1.24" evidence="3"/>
<evidence type="ECO:0000313" key="15">
    <source>
        <dbReference type="Proteomes" id="UP000647133"/>
    </source>
</evidence>
<dbReference type="PANTHER" id="PTHR42801:SF4">
    <property type="entry name" value="AHPC_TSA FAMILY PROTEIN"/>
    <property type="match status" value="1"/>
</dbReference>
<keyword evidence="5" id="KW-0049">Antioxidant</keyword>
<evidence type="ECO:0000259" key="13">
    <source>
        <dbReference type="PROSITE" id="PS51352"/>
    </source>
</evidence>
<dbReference type="Proteomes" id="UP000647133">
    <property type="component" value="Unassembled WGS sequence"/>
</dbReference>
<keyword evidence="7" id="KW-1015">Disulfide bond</keyword>
<evidence type="ECO:0000256" key="4">
    <source>
        <dbReference type="ARBA" id="ARBA00022559"/>
    </source>
</evidence>
<evidence type="ECO:0000256" key="9">
    <source>
        <dbReference type="ARBA" id="ARBA00032824"/>
    </source>
</evidence>
<evidence type="ECO:0000256" key="7">
    <source>
        <dbReference type="ARBA" id="ARBA00023157"/>
    </source>
</evidence>
<dbReference type="InterPro" id="IPR036249">
    <property type="entry name" value="Thioredoxin-like_sf"/>
</dbReference>
<comment type="similarity">
    <text evidence="10">Belongs to the peroxiredoxin family. BCP/PrxQ subfamily.</text>
</comment>
<keyword evidence="15" id="KW-1185">Reference proteome</keyword>
<gene>
    <name evidence="14" type="ORF">IFO69_18605</name>
</gene>
<dbReference type="PANTHER" id="PTHR42801">
    <property type="entry name" value="THIOREDOXIN-DEPENDENT PEROXIDE REDUCTASE"/>
    <property type="match status" value="1"/>
</dbReference>
<comment type="catalytic activity">
    <reaction evidence="12">
        <text>a hydroperoxide + [thioredoxin]-dithiol = an alcohol + [thioredoxin]-disulfide + H2O</text>
        <dbReference type="Rhea" id="RHEA:62620"/>
        <dbReference type="Rhea" id="RHEA-COMP:10698"/>
        <dbReference type="Rhea" id="RHEA-COMP:10700"/>
        <dbReference type="ChEBI" id="CHEBI:15377"/>
        <dbReference type="ChEBI" id="CHEBI:29950"/>
        <dbReference type="ChEBI" id="CHEBI:30879"/>
        <dbReference type="ChEBI" id="CHEBI:35924"/>
        <dbReference type="ChEBI" id="CHEBI:50058"/>
        <dbReference type="EC" id="1.11.1.24"/>
    </reaction>
</comment>
<evidence type="ECO:0000256" key="1">
    <source>
        <dbReference type="ARBA" id="ARBA00003330"/>
    </source>
</evidence>
<evidence type="ECO:0000256" key="11">
    <source>
        <dbReference type="ARBA" id="ARBA00042639"/>
    </source>
</evidence>
<dbReference type="SUPFAM" id="SSF52833">
    <property type="entry name" value="Thioredoxin-like"/>
    <property type="match status" value="1"/>
</dbReference>
<dbReference type="InterPro" id="IPR050924">
    <property type="entry name" value="Peroxiredoxin_BCP/PrxQ"/>
</dbReference>
<evidence type="ECO:0000256" key="12">
    <source>
        <dbReference type="ARBA" id="ARBA00049091"/>
    </source>
</evidence>
<dbReference type="RefSeq" id="WP_192011646.1">
    <property type="nucleotide sequence ID" value="NZ_JACYTQ010000008.1"/>
</dbReference>
<evidence type="ECO:0000256" key="2">
    <source>
        <dbReference type="ARBA" id="ARBA00011245"/>
    </source>
</evidence>
<dbReference type="CDD" id="cd03017">
    <property type="entry name" value="PRX_BCP"/>
    <property type="match status" value="1"/>
</dbReference>
<dbReference type="InterPro" id="IPR024706">
    <property type="entry name" value="Peroxiredoxin_AhpC-typ"/>
</dbReference>
<protein>
    <recommendedName>
        <fullName evidence="3">thioredoxin-dependent peroxiredoxin</fullName>
        <ecNumber evidence="3">1.11.1.24</ecNumber>
    </recommendedName>
    <alternativeName>
        <fullName evidence="9">Thioredoxin peroxidase</fullName>
    </alternativeName>
    <alternativeName>
        <fullName evidence="11">Thioredoxin-dependent peroxiredoxin Bcp</fullName>
    </alternativeName>
</protein>
<comment type="function">
    <text evidence="1">Thiol-specific peroxidase that catalyzes the reduction of hydrogen peroxide and organic hydroperoxides to water and alcohols, respectively. Plays a role in cell protection against oxidative stress by detoxifying peroxides and as sensor of hydrogen peroxide-mediated signaling events.</text>
</comment>
<reference evidence="14 15" key="1">
    <citation type="submission" date="2020-09" db="EMBL/GenBank/DDBJ databases">
        <title>Echinicola sp. CAU 1574 isolated from sand of Sido Beach.</title>
        <authorList>
            <person name="Kim W."/>
        </authorList>
    </citation>
    <scope>NUCLEOTIDE SEQUENCE [LARGE SCALE GENOMIC DNA]</scope>
    <source>
        <strain evidence="14 15">CAU 1574</strain>
    </source>
</reference>
<dbReference type="Pfam" id="PF00578">
    <property type="entry name" value="AhpC-TSA"/>
    <property type="match status" value="1"/>
</dbReference>
<name>A0ABR9APP1_9BACT</name>
<dbReference type="PROSITE" id="PS51352">
    <property type="entry name" value="THIOREDOXIN_2"/>
    <property type="match status" value="1"/>
</dbReference>
<dbReference type="InterPro" id="IPR000866">
    <property type="entry name" value="AhpC/TSA"/>
</dbReference>
<comment type="subunit">
    <text evidence="2">Monomer.</text>
</comment>
<evidence type="ECO:0000256" key="5">
    <source>
        <dbReference type="ARBA" id="ARBA00022862"/>
    </source>
</evidence>
<dbReference type="Gene3D" id="3.40.30.10">
    <property type="entry name" value="Glutaredoxin"/>
    <property type="match status" value="1"/>
</dbReference>
<evidence type="ECO:0000256" key="8">
    <source>
        <dbReference type="ARBA" id="ARBA00023284"/>
    </source>
</evidence>
<evidence type="ECO:0000313" key="14">
    <source>
        <dbReference type="EMBL" id="MBD8490770.1"/>
    </source>
</evidence>
<feature type="domain" description="Thioredoxin" evidence="13">
    <location>
        <begin position="3"/>
        <end position="152"/>
    </location>
</feature>
<evidence type="ECO:0000256" key="3">
    <source>
        <dbReference type="ARBA" id="ARBA00013017"/>
    </source>
</evidence>
<keyword evidence="8" id="KW-0676">Redox-active center</keyword>
<proteinExistence type="inferred from homology"/>
<dbReference type="InterPro" id="IPR013766">
    <property type="entry name" value="Thioredoxin_domain"/>
</dbReference>
<accession>A0ABR9APP1</accession>
<evidence type="ECO:0000256" key="6">
    <source>
        <dbReference type="ARBA" id="ARBA00023002"/>
    </source>
</evidence>
<dbReference type="EMBL" id="JACYTQ010000008">
    <property type="protein sequence ID" value="MBD8490770.1"/>
    <property type="molecule type" value="Genomic_DNA"/>
</dbReference>